<gene>
    <name evidence="1" type="ORF">MENTE1834_LOCUS46161</name>
</gene>
<comment type="caution">
    <text evidence="1">The sequence shown here is derived from an EMBL/GenBank/DDBJ whole genome shotgun (WGS) entry which is preliminary data.</text>
</comment>
<sequence>MMSSMPKLSNDILQIISEKLLFKKPPDDKMFNQMDLRSLNAYTLFMYHSAKNMRSFLSNFTKMKRLELLNSGDNFRINLYKDESLPFNMINNVK</sequence>
<keyword evidence="2" id="KW-1185">Reference proteome</keyword>
<proteinExistence type="predicted"/>
<reference evidence="1" key="1">
    <citation type="submission" date="2023-11" db="EMBL/GenBank/DDBJ databases">
        <authorList>
            <person name="Poullet M."/>
        </authorList>
    </citation>
    <scope>NUCLEOTIDE SEQUENCE</scope>
    <source>
        <strain evidence="1">E1834</strain>
    </source>
</reference>
<dbReference type="EMBL" id="CAVMJV010000161">
    <property type="protein sequence ID" value="CAK5118003.1"/>
    <property type="molecule type" value="Genomic_DNA"/>
</dbReference>
<evidence type="ECO:0000313" key="2">
    <source>
        <dbReference type="Proteomes" id="UP001497535"/>
    </source>
</evidence>
<accession>A0ACB1B1E4</accession>
<protein>
    <submittedName>
        <fullName evidence="1">Uncharacterized protein</fullName>
    </submittedName>
</protein>
<evidence type="ECO:0000313" key="1">
    <source>
        <dbReference type="EMBL" id="CAK5118003.1"/>
    </source>
</evidence>
<dbReference type="Proteomes" id="UP001497535">
    <property type="component" value="Unassembled WGS sequence"/>
</dbReference>
<name>A0ACB1B1E4_MELEN</name>
<organism evidence="1 2">
    <name type="scientific">Meloidogyne enterolobii</name>
    <name type="common">Root-knot nematode worm</name>
    <name type="synonym">Meloidogyne mayaguensis</name>
    <dbReference type="NCBI Taxonomy" id="390850"/>
    <lineage>
        <taxon>Eukaryota</taxon>
        <taxon>Metazoa</taxon>
        <taxon>Ecdysozoa</taxon>
        <taxon>Nematoda</taxon>
        <taxon>Chromadorea</taxon>
        <taxon>Rhabditida</taxon>
        <taxon>Tylenchina</taxon>
        <taxon>Tylenchomorpha</taxon>
        <taxon>Tylenchoidea</taxon>
        <taxon>Meloidogynidae</taxon>
        <taxon>Meloidogyninae</taxon>
        <taxon>Meloidogyne</taxon>
    </lineage>
</organism>